<reference evidence="1" key="1">
    <citation type="submission" date="2020-08" db="EMBL/GenBank/DDBJ databases">
        <title>Multicomponent nature underlies the extraordinary mechanical properties of spider dragline silk.</title>
        <authorList>
            <person name="Kono N."/>
            <person name="Nakamura H."/>
            <person name="Mori M."/>
            <person name="Yoshida Y."/>
            <person name="Ohtoshi R."/>
            <person name="Malay A.D."/>
            <person name="Moran D.A.P."/>
            <person name="Tomita M."/>
            <person name="Numata K."/>
            <person name="Arakawa K."/>
        </authorList>
    </citation>
    <scope>NUCLEOTIDE SEQUENCE</scope>
</reference>
<dbReference type="AlphaFoldDB" id="A0A8X7BHS2"/>
<name>A0A8X7BHS2_TRICX</name>
<accession>A0A8X7BHS2</accession>
<keyword evidence="2" id="KW-1185">Reference proteome</keyword>
<evidence type="ECO:0000313" key="1">
    <source>
        <dbReference type="EMBL" id="GFY30934.1"/>
    </source>
</evidence>
<comment type="caution">
    <text evidence="1">The sequence shown here is derived from an EMBL/GenBank/DDBJ whole genome shotgun (WGS) entry which is preliminary data.</text>
</comment>
<protein>
    <submittedName>
        <fullName evidence="1">Uncharacterized protein</fullName>
    </submittedName>
</protein>
<sequence length="74" mass="8483">MPTVWTEVAQWLYLRAFCGFKYELRSSERDINVISVIDSSSDSITVVEAQSPAFGLEWKLTERDAYKLYALSVT</sequence>
<proteinExistence type="predicted"/>
<dbReference type="EMBL" id="BMAU01021395">
    <property type="protein sequence ID" value="GFY30934.1"/>
    <property type="molecule type" value="Genomic_DNA"/>
</dbReference>
<evidence type="ECO:0000313" key="2">
    <source>
        <dbReference type="Proteomes" id="UP000887159"/>
    </source>
</evidence>
<organism evidence="1 2">
    <name type="scientific">Trichonephila clavipes</name>
    <name type="common">Golden silk orbweaver</name>
    <name type="synonym">Nephila clavipes</name>
    <dbReference type="NCBI Taxonomy" id="2585209"/>
    <lineage>
        <taxon>Eukaryota</taxon>
        <taxon>Metazoa</taxon>
        <taxon>Ecdysozoa</taxon>
        <taxon>Arthropoda</taxon>
        <taxon>Chelicerata</taxon>
        <taxon>Arachnida</taxon>
        <taxon>Araneae</taxon>
        <taxon>Araneomorphae</taxon>
        <taxon>Entelegynae</taxon>
        <taxon>Araneoidea</taxon>
        <taxon>Nephilidae</taxon>
        <taxon>Trichonephila</taxon>
    </lineage>
</organism>
<gene>
    <name evidence="1" type="ORF">TNCV_1629081</name>
</gene>
<dbReference type="Proteomes" id="UP000887159">
    <property type="component" value="Unassembled WGS sequence"/>
</dbReference>